<evidence type="ECO:0000313" key="3">
    <source>
        <dbReference type="EMBL" id="MCS5712919.1"/>
    </source>
</evidence>
<dbReference type="OrthoDB" id="7063488at2"/>
<dbReference type="InterPro" id="IPR053864">
    <property type="entry name" value="DUF6933"/>
</dbReference>
<evidence type="ECO:0000313" key="2">
    <source>
        <dbReference type="EMBL" id="KRG19203.1"/>
    </source>
</evidence>
<dbReference type="Proteomes" id="UP000051497">
    <property type="component" value="Unassembled WGS sequence"/>
</dbReference>
<evidence type="ECO:0000259" key="1">
    <source>
        <dbReference type="Pfam" id="PF22016"/>
    </source>
</evidence>
<dbReference type="RefSeq" id="WP_075067456.1">
    <property type="nucleotide sequence ID" value="NZ_LKAJ02000003.1"/>
</dbReference>
<dbReference type="STRING" id="295108.HT99x_02862"/>
<dbReference type="AlphaFoldDB" id="A0A0Q9YT54"/>
<comment type="caution">
    <text evidence="2">The sequence shown here is derived from an EMBL/GenBank/DDBJ whole genome shotgun (WGS) entry which is preliminary data.</text>
</comment>
<accession>A0A0Q9YT54</accession>
<sequence>MPQFRITQKFSKDLKIKTLEEPSSNLSFLDDWFIDVIRIDRKKVAFITHANTLLSFLIPYSHVGGASKVALAIKDKLIKFIFDNKFPQYQEQIEAIFVKDTLYCKTKDRSVLGHMNDFKVFIEGYTYKVPFDKIDWDAMMVQLNNTLAGDSKGGYNRPIDLMLDFLRRSVKSPYDASNVIMFPKKVK</sequence>
<reference evidence="2" key="1">
    <citation type="submission" date="2015-09" db="EMBL/GenBank/DDBJ databases">
        <title>Draft Genome Sequences of Two Novel Amoeba-resistant Intranuclear Bacteria, Candidatus Berkiella cookevillensis and Candidatus Berkiella aquae.</title>
        <authorList>
            <person name="Mehari Y.T."/>
            <person name="Arivett B.A."/>
            <person name="Farone A.L."/>
            <person name="Gunderson J.H."/>
            <person name="Farone M.B."/>
        </authorList>
    </citation>
    <scope>NUCLEOTIDE SEQUENCE [LARGE SCALE GENOMIC DNA]</scope>
    <source>
        <strain evidence="2">HT99</strain>
    </source>
</reference>
<dbReference type="Pfam" id="PF22016">
    <property type="entry name" value="DUF6933"/>
    <property type="match status" value="1"/>
</dbReference>
<reference evidence="3" key="2">
    <citation type="journal article" date="2016" name="Genome Announc.">
        <title>Draft Genome Sequences of Two Novel Amoeba-Resistant Intranuclear Bacteria, 'Candidatus Berkiella cookevillensis' and 'Candidatus Berkiella aquae'.</title>
        <authorList>
            <person name="Mehari Y.T."/>
            <person name="Arivett B.A."/>
            <person name="Farone A.L."/>
            <person name="Gunderson J.H."/>
            <person name="Farone M.B."/>
        </authorList>
    </citation>
    <scope>NUCLEOTIDE SEQUENCE</scope>
    <source>
        <strain evidence="3">HT99</strain>
    </source>
</reference>
<gene>
    <name evidence="3" type="ORF">HT99x_015885</name>
    <name evidence="2" type="ORF">HT99x_02862</name>
</gene>
<dbReference type="EMBL" id="LKAJ01000017">
    <property type="protein sequence ID" value="KRG19203.1"/>
    <property type="molecule type" value="Genomic_DNA"/>
</dbReference>
<organism evidence="2">
    <name type="scientific">Candidatus Berkiella aquae</name>
    <dbReference type="NCBI Taxonomy" id="295108"/>
    <lineage>
        <taxon>Bacteria</taxon>
        <taxon>Pseudomonadati</taxon>
        <taxon>Pseudomonadota</taxon>
        <taxon>Gammaproteobacteria</taxon>
        <taxon>Candidatus Berkiellales</taxon>
        <taxon>Candidatus Berkiellaceae</taxon>
        <taxon>Candidatus Berkiella</taxon>
    </lineage>
</organism>
<keyword evidence="4" id="KW-1185">Reference proteome</keyword>
<dbReference type="EMBL" id="LKAJ02000003">
    <property type="protein sequence ID" value="MCS5712919.1"/>
    <property type="molecule type" value="Genomic_DNA"/>
</dbReference>
<proteinExistence type="predicted"/>
<protein>
    <recommendedName>
        <fullName evidence="1">DUF6933 domain-containing protein</fullName>
    </recommendedName>
</protein>
<name>A0A0Q9YT54_9GAMM</name>
<reference evidence="3" key="3">
    <citation type="submission" date="2021-06" db="EMBL/GenBank/DDBJ databases">
        <title>Genomic Description and Analysis of Intracellular Bacteria, Candidatus Berkiella cookevillensis and Candidatus Berkiella aquae.</title>
        <authorList>
            <person name="Kidane D.T."/>
            <person name="Mehari Y.T."/>
            <person name="Rice F.C."/>
            <person name="Arivett B.A."/>
            <person name="Farone A.L."/>
            <person name="Berk S.G."/>
            <person name="Farone M.B."/>
        </authorList>
    </citation>
    <scope>NUCLEOTIDE SEQUENCE</scope>
    <source>
        <strain evidence="3">HT99</strain>
    </source>
</reference>
<evidence type="ECO:0000313" key="4">
    <source>
        <dbReference type="Proteomes" id="UP000051497"/>
    </source>
</evidence>
<feature type="domain" description="DUF6933" evidence="1">
    <location>
        <begin position="3"/>
        <end position="160"/>
    </location>
</feature>